<dbReference type="GO" id="GO:0003964">
    <property type="term" value="F:RNA-directed DNA polymerase activity"/>
    <property type="evidence" value="ECO:0007669"/>
    <property type="project" value="UniProtKB-KW"/>
</dbReference>
<feature type="domain" description="Reverse transcriptase" evidence="1">
    <location>
        <begin position="1"/>
        <end position="182"/>
    </location>
</feature>
<gene>
    <name evidence="3" type="ORF">RCL2_002751800</name>
    <name evidence="2" type="ORF">RclHR1_17160002</name>
</gene>
<dbReference type="Pfam" id="PF00078">
    <property type="entry name" value="RVT_1"/>
    <property type="match status" value="1"/>
</dbReference>
<dbReference type="Proteomes" id="UP000247702">
    <property type="component" value="Unassembled WGS sequence"/>
</dbReference>
<evidence type="ECO:0000259" key="1">
    <source>
        <dbReference type="PROSITE" id="PS50878"/>
    </source>
</evidence>
<evidence type="ECO:0000313" key="3">
    <source>
        <dbReference type="EMBL" id="GET01090.1"/>
    </source>
</evidence>
<dbReference type="AlphaFoldDB" id="A0A2Z6QNG5"/>
<organism evidence="2 4">
    <name type="scientific">Rhizophagus clarus</name>
    <dbReference type="NCBI Taxonomy" id="94130"/>
    <lineage>
        <taxon>Eukaryota</taxon>
        <taxon>Fungi</taxon>
        <taxon>Fungi incertae sedis</taxon>
        <taxon>Mucoromycota</taxon>
        <taxon>Glomeromycotina</taxon>
        <taxon>Glomeromycetes</taxon>
        <taxon>Glomerales</taxon>
        <taxon>Glomeraceae</taxon>
        <taxon>Rhizophagus</taxon>
    </lineage>
</organism>
<dbReference type="EMBL" id="BLAL01000297">
    <property type="protein sequence ID" value="GET01090.1"/>
    <property type="molecule type" value="Genomic_DNA"/>
</dbReference>
<dbReference type="PANTHER" id="PTHR47027">
    <property type="entry name" value="REVERSE TRANSCRIPTASE DOMAIN-CONTAINING PROTEIN"/>
    <property type="match status" value="1"/>
</dbReference>
<evidence type="ECO:0000313" key="2">
    <source>
        <dbReference type="EMBL" id="GBB90262.1"/>
    </source>
</evidence>
<dbReference type="EMBL" id="BEXD01000798">
    <property type="protein sequence ID" value="GBB90262.1"/>
    <property type="molecule type" value="Genomic_DNA"/>
</dbReference>
<keyword evidence="3" id="KW-0548">Nucleotidyltransferase</keyword>
<keyword evidence="3" id="KW-0695">RNA-directed DNA polymerase</keyword>
<reference evidence="2 4" key="1">
    <citation type="submission" date="2017-11" db="EMBL/GenBank/DDBJ databases">
        <title>The genome of Rhizophagus clarus HR1 reveals common genetic basis of auxotrophy among arbuscular mycorrhizal fungi.</title>
        <authorList>
            <person name="Kobayashi Y."/>
        </authorList>
    </citation>
    <scope>NUCLEOTIDE SEQUENCE [LARGE SCALE GENOMIC DNA]</scope>
    <source>
        <strain evidence="2 4">HR1</strain>
    </source>
</reference>
<comment type="caution">
    <text evidence="2">The sequence shown here is derived from an EMBL/GenBank/DDBJ whole genome shotgun (WGS) entry which is preliminary data.</text>
</comment>
<protein>
    <submittedName>
        <fullName evidence="3">RNA-directed DNA polymerase from mobile element jockey-like</fullName>
    </submittedName>
</protein>
<accession>A0A2Z6QNG5</accession>
<dbReference type="Proteomes" id="UP000615446">
    <property type="component" value="Unassembled WGS sequence"/>
</dbReference>
<dbReference type="PROSITE" id="PS50878">
    <property type="entry name" value="RT_POL"/>
    <property type="match status" value="1"/>
</dbReference>
<keyword evidence="4" id="KW-1185">Reference proteome</keyword>
<evidence type="ECO:0000313" key="4">
    <source>
        <dbReference type="Proteomes" id="UP000247702"/>
    </source>
</evidence>
<name>A0A2Z6QNG5_9GLOM</name>
<dbReference type="PANTHER" id="PTHR47027:SF20">
    <property type="entry name" value="REVERSE TRANSCRIPTASE-LIKE PROTEIN WITH RNA-DIRECTED DNA POLYMERASE DOMAIN"/>
    <property type="match status" value="1"/>
</dbReference>
<proteinExistence type="predicted"/>
<dbReference type="InterPro" id="IPR000477">
    <property type="entry name" value="RT_dom"/>
</dbReference>
<reference evidence="3" key="2">
    <citation type="submission" date="2019-10" db="EMBL/GenBank/DDBJ databases">
        <title>Conservation and host-specific expression of non-tandemly repeated heterogenous ribosome RNA gene in arbuscular mycorrhizal fungi.</title>
        <authorList>
            <person name="Maeda T."/>
            <person name="Kobayashi Y."/>
            <person name="Nakagawa T."/>
            <person name="Ezawa T."/>
            <person name="Yamaguchi K."/>
            <person name="Bino T."/>
            <person name="Nishimoto Y."/>
            <person name="Shigenobu S."/>
            <person name="Kawaguchi M."/>
        </authorList>
    </citation>
    <scope>NUCLEOTIDE SEQUENCE</scope>
    <source>
        <strain evidence="3">HR1</strain>
    </source>
</reference>
<sequence>MRKAYNRINTFQLQKAINRIKLSQQFTHLILDLFKDRTNQVITAYGKMTAYDVLTGIDQGEVISPVLWCIYYDPLLAEINNQNLGYTVLCNNIQQIPQLNSGVIEQHVLALAFMDDTQWITDKKDKLESMLSIADSFYRLNDIQINKDKSELMTRTKMYKHQYSHIYNNKIDIQFGRESISIKAKHPHEPTRILEVYFNIENDEQYLISKIKAEIDHLTNLM</sequence>
<keyword evidence="3" id="KW-0808">Transferase</keyword>
<dbReference type="OrthoDB" id="2435398at2759"/>